<dbReference type="Proteomes" id="UP001501624">
    <property type="component" value="Unassembled WGS sequence"/>
</dbReference>
<dbReference type="InterPro" id="IPR001647">
    <property type="entry name" value="HTH_TetR"/>
</dbReference>
<keyword evidence="3" id="KW-0804">Transcription</keyword>
<reference evidence="7" key="1">
    <citation type="journal article" date="2019" name="Int. J. Syst. Evol. Microbiol.">
        <title>The Global Catalogue of Microorganisms (GCM) 10K type strain sequencing project: providing services to taxonomists for standard genome sequencing and annotation.</title>
        <authorList>
            <consortium name="The Broad Institute Genomics Platform"/>
            <consortium name="The Broad Institute Genome Sequencing Center for Infectious Disease"/>
            <person name="Wu L."/>
            <person name="Ma J."/>
        </authorList>
    </citation>
    <scope>NUCLEOTIDE SEQUENCE [LARGE SCALE GENOMIC DNA]</scope>
    <source>
        <strain evidence="7">JCM 17017</strain>
    </source>
</reference>
<dbReference type="Pfam" id="PF00440">
    <property type="entry name" value="TetR_N"/>
    <property type="match status" value="1"/>
</dbReference>
<dbReference type="InterPro" id="IPR050109">
    <property type="entry name" value="HTH-type_TetR-like_transc_reg"/>
</dbReference>
<evidence type="ECO:0000256" key="3">
    <source>
        <dbReference type="ARBA" id="ARBA00023163"/>
    </source>
</evidence>
<proteinExistence type="predicted"/>
<feature type="DNA-binding region" description="H-T-H motif" evidence="4">
    <location>
        <begin position="65"/>
        <end position="84"/>
    </location>
</feature>
<dbReference type="InterPro" id="IPR023772">
    <property type="entry name" value="DNA-bd_HTH_TetR-type_CS"/>
</dbReference>
<dbReference type="PROSITE" id="PS01081">
    <property type="entry name" value="HTH_TETR_1"/>
    <property type="match status" value="1"/>
</dbReference>
<dbReference type="Gene3D" id="1.10.357.10">
    <property type="entry name" value="Tetracycline Repressor, domain 2"/>
    <property type="match status" value="1"/>
</dbReference>
<comment type="caution">
    <text evidence="6">The sequence shown here is derived from an EMBL/GenBank/DDBJ whole genome shotgun (WGS) entry which is preliminary data.</text>
</comment>
<sequence length="228" mass="25067">MVKLLPQASLAARPAISVPAISIGYDYSDCNRYLWAMPRWEPNAVGRLHDAALALFTEQGYDQTTVAQIAARAGLTERTFFNHFSSKREVLFGRTSEIQKQVLAREIHASPADLRPIDVVVRALRAAADEVLEEFREPAAPRRTIIEATPELQEREEAKRAALTATMAGALRERGVDAQTALLAAGAGILIQQAAEQRWIQPAERRPLRDLISEALSSLRSVTGTDAV</sequence>
<dbReference type="SUPFAM" id="SSF46689">
    <property type="entry name" value="Homeodomain-like"/>
    <property type="match status" value="1"/>
</dbReference>
<dbReference type="PROSITE" id="PS50977">
    <property type="entry name" value="HTH_TETR_2"/>
    <property type="match status" value="1"/>
</dbReference>
<evidence type="ECO:0000259" key="5">
    <source>
        <dbReference type="PROSITE" id="PS50977"/>
    </source>
</evidence>
<gene>
    <name evidence="6" type="ORF">GCM10022380_52300</name>
</gene>
<keyword evidence="7" id="KW-1185">Reference proteome</keyword>
<keyword evidence="1" id="KW-0805">Transcription regulation</keyword>
<name>A0ABP7IUU0_9PSEU</name>
<evidence type="ECO:0000256" key="2">
    <source>
        <dbReference type="ARBA" id="ARBA00023125"/>
    </source>
</evidence>
<dbReference type="PRINTS" id="PR00455">
    <property type="entry name" value="HTHTETR"/>
</dbReference>
<feature type="domain" description="HTH tetR-type" evidence="5">
    <location>
        <begin position="42"/>
        <end position="102"/>
    </location>
</feature>
<organism evidence="6 7">
    <name type="scientific">Amycolatopsis tucumanensis</name>
    <dbReference type="NCBI Taxonomy" id="401106"/>
    <lineage>
        <taxon>Bacteria</taxon>
        <taxon>Bacillati</taxon>
        <taxon>Actinomycetota</taxon>
        <taxon>Actinomycetes</taxon>
        <taxon>Pseudonocardiales</taxon>
        <taxon>Pseudonocardiaceae</taxon>
        <taxon>Amycolatopsis</taxon>
    </lineage>
</organism>
<dbReference type="PANTHER" id="PTHR30055">
    <property type="entry name" value="HTH-TYPE TRANSCRIPTIONAL REGULATOR RUTR"/>
    <property type="match status" value="1"/>
</dbReference>
<keyword evidence="2 4" id="KW-0238">DNA-binding</keyword>
<evidence type="ECO:0000313" key="7">
    <source>
        <dbReference type="Proteomes" id="UP001501624"/>
    </source>
</evidence>
<evidence type="ECO:0000256" key="4">
    <source>
        <dbReference type="PROSITE-ProRule" id="PRU00335"/>
    </source>
</evidence>
<evidence type="ECO:0000313" key="6">
    <source>
        <dbReference type="EMBL" id="GAA3827221.1"/>
    </source>
</evidence>
<dbReference type="InterPro" id="IPR009057">
    <property type="entry name" value="Homeodomain-like_sf"/>
</dbReference>
<protein>
    <submittedName>
        <fullName evidence="6">TetR/AcrR family transcriptional regulator</fullName>
    </submittedName>
</protein>
<dbReference type="EMBL" id="BAABCM010000007">
    <property type="protein sequence ID" value="GAA3827221.1"/>
    <property type="molecule type" value="Genomic_DNA"/>
</dbReference>
<evidence type="ECO:0000256" key="1">
    <source>
        <dbReference type="ARBA" id="ARBA00023015"/>
    </source>
</evidence>
<dbReference type="PANTHER" id="PTHR30055:SF238">
    <property type="entry name" value="MYCOFACTOCIN BIOSYNTHESIS TRANSCRIPTIONAL REGULATOR MFTR-RELATED"/>
    <property type="match status" value="1"/>
</dbReference>
<accession>A0ABP7IUU0</accession>